<evidence type="ECO:0000256" key="1">
    <source>
        <dbReference type="SAM" id="MobiDB-lite"/>
    </source>
</evidence>
<comment type="caution">
    <text evidence="3">The sequence shown here is derived from an EMBL/GenBank/DDBJ whole genome shotgun (WGS) entry which is preliminary data.</text>
</comment>
<name>A0ABD3NLJ8_9STRA</name>
<accession>A0ABD3NLJ8</accession>
<feature type="compositionally biased region" description="Basic and acidic residues" evidence="1">
    <location>
        <begin position="197"/>
        <end position="207"/>
    </location>
</feature>
<feature type="domain" description="von Hippel-Lindau disease tumour suppressor beta" evidence="2">
    <location>
        <begin position="305"/>
        <end position="355"/>
    </location>
</feature>
<reference evidence="3 4" key="1">
    <citation type="submission" date="2024-10" db="EMBL/GenBank/DDBJ databases">
        <title>Updated reference genomes for cyclostephanoid diatoms.</title>
        <authorList>
            <person name="Roberts W.R."/>
            <person name="Alverson A.J."/>
        </authorList>
    </citation>
    <scope>NUCLEOTIDE SEQUENCE [LARGE SCALE GENOMIC DNA]</scope>
    <source>
        <strain evidence="3 4">AJA010-31</strain>
    </source>
</reference>
<evidence type="ECO:0000313" key="4">
    <source>
        <dbReference type="Proteomes" id="UP001530400"/>
    </source>
</evidence>
<feature type="region of interest" description="Disordered" evidence="1">
    <location>
        <begin position="82"/>
        <end position="172"/>
    </location>
</feature>
<gene>
    <name evidence="3" type="ORF">ACHAWO_008973</name>
</gene>
<proteinExistence type="predicted"/>
<evidence type="ECO:0000313" key="3">
    <source>
        <dbReference type="EMBL" id="KAL3774390.1"/>
    </source>
</evidence>
<sequence length="607" mass="67278">MKTIAHCMLTADNIQLLIVTAFVAFVFHKFLQGKKYDGDIAHVLGTTSGTIAEQADQVKPDHLTVIQNQGVGSNNEIQVETEVPAKKVQSKSASSATKEAASKRNYERLGQPSKPAKDEQLREPKAGSEAEEPAHDDPSFLNSSNLMAAPSGDVHSSSEIKENTKAGSEVSKEPAQGVSFYINFSNFTAVPIGDVHSPSEVKEEGKAGSEVSEEAQDVSSYLNFTNFMTAPIGEEAEDAPVKLHSKAEHPGLAAYYHWKSTLTSLYRVYAVPLHSYPHTSYGTNNRVKEAVLPMHPSSERGQTAVYIEVTNFTPHDIAVYWVDYRGNEKYKGRMRPSEVWHQTTYIGHPWTFRKIQDGMDTASDKSILLKYVPFTVIPSIEGAETVTEYDESQGEPVAMQRFALKEVPADFGVTVEGQKWRPACYVEDAILPEPPLVSLLGEIDSGESRSGDYEVLRVDGKFINEISNEIIWVCQQVMRDEITRGYGATALTRLRQYLQKISIQPTKPQYRKLRICNPIFKSVYDTAAKGILLALGFEEHYGYLEMGASEGVLLTMDRITMISEANKILWLALDYLEKENESVSRVQPRGADGFGRAGHGYAGSMNL</sequence>
<dbReference type="InterPro" id="IPR037140">
    <property type="entry name" value="VHL_beta_dom_sf"/>
</dbReference>
<dbReference type="Gene3D" id="2.60.40.780">
    <property type="entry name" value="von Hippel-Lindau disease tumour suppressor, beta domain"/>
    <property type="match status" value="1"/>
</dbReference>
<dbReference type="CDD" id="cd09212">
    <property type="entry name" value="PUB"/>
    <property type="match status" value="1"/>
</dbReference>
<evidence type="ECO:0000259" key="2">
    <source>
        <dbReference type="Pfam" id="PF01847"/>
    </source>
</evidence>
<protein>
    <recommendedName>
        <fullName evidence="2">von Hippel-Lindau disease tumour suppressor beta domain-containing protein</fullName>
    </recommendedName>
</protein>
<dbReference type="Pfam" id="PF01847">
    <property type="entry name" value="VHL"/>
    <property type="match status" value="1"/>
</dbReference>
<dbReference type="AlphaFoldDB" id="A0ABD3NLJ8"/>
<dbReference type="SUPFAM" id="SSF49468">
    <property type="entry name" value="VHL"/>
    <property type="match status" value="1"/>
</dbReference>
<keyword evidence="4" id="KW-1185">Reference proteome</keyword>
<feature type="compositionally biased region" description="Low complexity" evidence="1">
    <location>
        <begin position="86"/>
        <end position="99"/>
    </location>
</feature>
<dbReference type="Gene3D" id="1.20.58.2190">
    <property type="match status" value="1"/>
</dbReference>
<feature type="region of interest" description="Disordered" evidence="1">
    <location>
        <begin position="195"/>
        <end position="215"/>
    </location>
</feature>
<dbReference type="Proteomes" id="UP001530400">
    <property type="component" value="Unassembled WGS sequence"/>
</dbReference>
<dbReference type="InterPro" id="IPR036339">
    <property type="entry name" value="PUB-like_dom_sf"/>
</dbReference>
<dbReference type="SUPFAM" id="SSF143503">
    <property type="entry name" value="PUG domain-like"/>
    <property type="match status" value="1"/>
</dbReference>
<feature type="compositionally biased region" description="Basic and acidic residues" evidence="1">
    <location>
        <begin position="115"/>
        <end position="138"/>
    </location>
</feature>
<dbReference type="InterPro" id="IPR036208">
    <property type="entry name" value="VHL_sf"/>
</dbReference>
<organism evidence="3 4">
    <name type="scientific">Cyclotella atomus</name>
    <dbReference type="NCBI Taxonomy" id="382360"/>
    <lineage>
        <taxon>Eukaryota</taxon>
        <taxon>Sar</taxon>
        <taxon>Stramenopiles</taxon>
        <taxon>Ochrophyta</taxon>
        <taxon>Bacillariophyta</taxon>
        <taxon>Coscinodiscophyceae</taxon>
        <taxon>Thalassiosirophycidae</taxon>
        <taxon>Stephanodiscales</taxon>
        <taxon>Stephanodiscaceae</taxon>
        <taxon>Cyclotella</taxon>
    </lineage>
</organism>
<dbReference type="EMBL" id="JALLPJ020001196">
    <property type="protein sequence ID" value="KAL3774390.1"/>
    <property type="molecule type" value="Genomic_DNA"/>
</dbReference>
<dbReference type="InterPro" id="IPR024053">
    <property type="entry name" value="VHL_beta_dom"/>
</dbReference>